<keyword evidence="6" id="KW-0418">Kinase</keyword>
<reference evidence="6" key="1">
    <citation type="submission" date="2025-08" db="UniProtKB">
        <authorList>
            <consortium name="RefSeq"/>
        </authorList>
    </citation>
    <scope>IDENTIFICATION</scope>
</reference>
<evidence type="ECO:0000313" key="6">
    <source>
        <dbReference type="RefSeq" id="XP_028280263.1"/>
    </source>
</evidence>
<keyword evidence="5" id="KW-1185">Reference proteome</keyword>
<evidence type="ECO:0000259" key="4">
    <source>
        <dbReference type="PROSITE" id="PS50011"/>
    </source>
</evidence>
<dbReference type="InParanoid" id="A0A6P7JTN3"/>
<dbReference type="InterPro" id="IPR050122">
    <property type="entry name" value="RTK"/>
</dbReference>
<evidence type="ECO:0000256" key="2">
    <source>
        <dbReference type="ARBA" id="ARBA00022840"/>
    </source>
</evidence>
<dbReference type="GO" id="GO:0005886">
    <property type="term" value="C:plasma membrane"/>
    <property type="evidence" value="ECO:0007669"/>
    <property type="project" value="TreeGrafter"/>
</dbReference>
<evidence type="ECO:0000256" key="1">
    <source>
        <dbReference type="ARBA" id="ARBA00022741"/>
    </source>
</evidence>
<dbReference type="FunCoup" id="A0A6P7JTN3">
    <property type="interactions" value="378"/>
</dbReference>
<keyword evidence="3" id="KW-0472">Membrane</keyword>
<evidence type="ECO:0000313" key="5">
    <source>
        <dbReference type="Proteomes" id="UP000515145"/>
    </source>
</evidence>
<dbReference type="PRINTS" id="PR00109">
    <property type="entry name" value="TYRKINASE"/>
</dbReference>
<keyword evidence="6" id="KW-0808">Transferase</keyword>
<dbReference type="InterPro" id="IPR001245">
    <property type="entry name" value="Ser-Thr/Tyr_kinase_cat_dom"/>
</dbReference>
<dbReference type="AlphaFoldDB" id="A0A6P7JTN3"/>
<dbReference type="GO" id="GO:0043235">
    <property type="term" value="C:receptor complex"/>
    <property type="evidence" value="ECO:0007669"/>
    <property type="project" value="TreeGrafter"/>
</dbReference>
<dbReference type="CTD" id="324714"/>
<dbReference type="GeneID" id="114447915"/>
<dbReference type="GO" id="GO:0004714">
    <property type="term" value="F:transmembrane receptor protein tyrosine kinase activity"/>
    <property type="evidence" value="ECO:0007669"/>
    <property type="project" value="TreeGrafter"/>
</dbReference>
<dbReference type="PANTHER" id="PTHR24416:SF631">
    <property type="entry name" value="SERINE_THREONINE_TYROSINE KINASE 1"/>
    <property type="match status" value="1"/>
</dbReference>
<dbReference type="PROSITE" id="PS50011">
    <property type="entry name" value="PROTEIN_KINASE_DOM"/>
    <property type="match status" value="1"/>
</dbReference>
<keyword evidence="3" id="KW-0812">Transmembrane</keyword>
<keyword evidence="2" id="KW-0067">ATP-binding</keyword>
<dbReference type="OrthoDB" id="4062651at2759"/>
<name>A0A6P7JTN3_9TELE</name>
<dbReference type="InterPro" id="IPR000719">
    <property type="entry name" value="Prot_kinase_dom"/>
</dbReference>
<evidence type="ECO:0000256" key="3">
    <source>
        <dbReference type="SAM" id="Phobius"/>
    </source>
</evidence>
<organism evidence="5 6">
    <name type="scientific">Parambassis ranga</name>
    <name type="common">Indian glassy fish</name>
    <dbReference type="NCBI Taxonomy" id="210632"/>
    <lineage>
        <taxon>Eukaryota</taxon>
        <taxon>Metazoa</taxon>
        <taxon>Chordata</taxon>
        <taxon>Craniata</taxon>
        <taxon>Vertebrata</taxon>
        <taxon>Euteleostomi</taxon>
        <taxon>Actinopterygii</taxon>
        <taxon>Neopterygii</taxon>
        <taxon>Teleostei</taxon>
        <taxon>Neoteleostei</taxon>
        <taxon>Acanthomorphata</taxon>
        <taxon>Ovalentaria</taxon>
        <taxon>Ambassidae</taxon>
        <taxon>Parambassis</taxon>
    </lineage>
</organism>
<feature type="domain" description="Protein kinase" evidence="4">
    <location>
        <begin position="156"/>
        <end position="425"/>
    </location>
</feature>
<sequence length="451" mass="50573">MSSLSDADFHCKHGDTICEIRVYEQEVIIVPIFLLASFLITLVFILLLRYCPEKVDRIRSSASKTTSRRVLHGIDAPPGINVLEHESIALDVPSSYSTFHPAHTNYSKTFSTSVDTPPFPPSPTLDAFKPVFTPIVQPRELPRQRLPESFNLVSPLPVAFSLRSDSTVSLYRARMENRNVVLRVLNDSADATERHNFLGFASFLAQLGPHPFLPELLGVVSLRAPLVTVVEELENRDLLSYVWQCRQEHVDPPCEMTERRIFTMAKQVASALEFLHSKDLLHGNIRAHSVLISKEFTAKLWGLHGVYTRKNQGATQKDDPSMKKWQAPELLARKPASQSSDIWSFGILLYEMATLGEAPFAEISVNELLQFHQRGKSLKKPANCSNTLYTIIKGCCQWKDQDRPSLAEVSRKLAAGEKSASDKVLKGSGTVNIEQYLQEAGYGETNSYTVF</sequence>
<dbReference type="RefSeq" id="XP_028280263.1">
    <property type="nucleotide sequence ID" value="XM_028424462.1"/>
</dbReference>
<dbReference type="PANTHER" id="PTHR24416">
    <property type="entry name" value="TYROSINE-PROTEIN KINASE RECEPTOR"/>
    <property type="match status" value="1"/>
</dbReference>
<dbReference type="Proteomes" id="UP000515145">
    <property type="component" value="Chromosome 16"/>
</dbReference>
<proteinExistence type="predicted"/>
<dbReference type="Gene3D" id="1.10.510.10">
    <property type="entry name" value="Transferase(Phosphotransferase) domain 1"/>
    <property type="match status" value="1"/>
</dbReference>
<dbReference type="SUPFAM" id="SSF56112">
    <property type="entry name" value="Protein kinase-like (PK-like)"/>
    <property type="match status" value="1"/>
</dbReference>
<dbReference type="Pfam" id="PF07714">
    <property type="entry name" value="PK_Tyr_Ser-Thr"/>
    <property type="match status" value="1"/>
</dbReference>
<dbReference type="GO" id="GO:0005524">
    <property type="term" value="F:ATP binding"/>
    <property type="evidence" value="ECO:0007669"/>
    <property type="project" value="UniProtKB-KW"/>
</dbReference>
<accession>A0A6P7JTN3</accession>
<keyword evidence="3" id="KW-1133">Transmembrane helix</keyword>
<dbReference type="GO" id="GO:0007169">
    <property type="term" value="P:cell surface receptor protein tyrosine kinase signaling pathway"/>
    <property type="evidence" value="ECO:0007669"/>
    <property type="project" value="TreeGrafter"/>
</dbReference>
<gene>
    <name evidence="6" type="primary">styk1b</name>
</gene>
<feature type="transmembrane region" description="Helical" evidence="3">
    <location>
        <begin position="28"/>
        <end position="51"/>
    </location>
</feature>
<protein>
    <submittedName>
        <fullName evidence="6">Tyrosine-protein kinase STYK1b</fullName>
    </submittedName>
</protein>
<keyword evidence="1" id="KW-0547">Nucleotide-binding</keyword>
<dbReference type="InterPro" id="IPR011009">
    <property type="entry name" value="Kinase-like_dom_sf"/>
</dbReference>